<keyword evidence="3" id="KW-1185">Reference proteome</keyword>
<dbReference type="EMBL" id="DUZY01000001">
    <property type="protein sequence ID" value="DAD20984.1"/>
    <property type="molecule type" value="Genomic_DNA"/>
</dbReference>
<dbReference type="AlphaFoldDB" id="A0A822XHM8"/>
<evidence type="ECO:0000256" key="1">
    <source>
        <dbReference type="SAM" id="MobiDB-lite"/>
    </source>
</evidence>
<evidence type="ECO:0000313" key="2">
    <source>
        <dbReference type="EMBL" id="DAD20984.1"/>
    </source>
</evidence>
<organism evidence="2 3">
    <name type="scientific">Nelumbo nucifera</name>
    <name type="common">Sacred lotus</name>
    <dbReference type="NCBI Taxonomy" id="4432"/>
    <lineage>
        <taxon>Eukaryota</taxon>
        <taxon>Viridiplantae</taxon>
        <taxon>Streptophyta</taxon>
        <taxon>Embryophyta</taxon>
        <taxon>Tracheophyta</taxon>
        <taxon>Spermatophyta</taxon>
        <taxon>Magnoliopsida</taxon>
        <taxon>Proteales</taxon>
        <taxon>Nelumbonaceae</taxon>
        <taxon>Nelumbo</taxon>
    </lineage>
</organism>
<protein>
    <submittedName>
        <fullName evidence="2">Uncharacterized protein</fullName>
    </submittedName>
</protein>
<comment type="caution">
    <text evidence="2">The sequence shown here is derived from an EMBL/GenBank/DDBJ whole genome shotgun (WGS) entry which is preliminary data.</text>
</comment>
<reference evidence="2 3" key="1">
    <citation type="journal article" date="2020" name="Mol. Biol. Evol.">
        <title>Distinct Expression and Methylation Patterns for Genes with Different Fates following a Single Whole-Genome Duplication in Flowering Plants.</title>
        <authorList>
            <person name="Shi T."/>
            <person name="Rahmani R.S."/>
            <person name="Gugger P.F."/>
            <person name="Wang M."/>
            <person name="Li H."/>
            <person name="Zhang Y."/>
            <person name="Li Z."/>
            <person name="Wang Q."/>
            <person name="Van de Peer Y."/>
            <person name="Marchal K."/>
            <person name="Chen J."/>
        </authorList>
    </citation>
    <scope>NUCLEOTIDE SEQUENCE [LARGE SCALE GENOMIC DNA]</scope>
    <source>
        <tissue evidence="2">Leaf</tissue>
    </source>
</reference>
<proteinExistence type="predicted"/>
<gene>
    <name evidence="2" type="ORF">HUJ06_022447</name>
</gene>
<sequence length="56" mass="6737">MQWLFIRRDENDPSPYSAWNITGTYKEELEGKIPETKCQGQHQQPNDNNRTKKTKW</sequence>
<accession>A0A822XHM8</accession>
<evidence type="ECO:0000313" key="3">
    <source>
        <dbReference type="Proteomes" id="UP000607653"/>
    </source>
</evidence>
<dbReference type="Proteomes" id="UP000607653">
    <property type="component" value="Unassembled WGS sequence"/>
</dbReference>
<name>A0A822XHM8_NELNU</name>
<feature type="region of interest" description="Disordered" evidence="1">
    <location>
        <begin position="31"/>
        <end position="56"/>
    </location>
</feature>
<feature type="compositionally biased region" description="Polar residues" evidence="1">
    <location>
        <begin position="38"/>
        <end position="48"/>
    </location>
</feature>